<dbReference type="InterPro" id="IPR005737">
    <property type="entry name" value="TopoIV_B_Gneg"/>
</dbReference>
<dbReference type="FunFam" id="3.30.565.10:FF:000002">
    <property type="entry name" value="DNA gyrase subunit B"/>
    <property type="match status" value="1"/>
</dbReference>
<feature type="domain" description="Toprim" evidence="11">
    <location>
        <begin position="409"/>
        <end position="522"/>
    </location>
</feature>
<comment type="cofactor">
    <cofactor evidence="2">
        <name>Mg(2+)</name>
        <dbReference type="ChEBI" id="CHEBI:18420"/>
    </cofactor>
</comment>
<dbReference type="Pfam" id="PF02518">
    <property type="entry name" value="HATPase_c"/>
    <property type="match status" value="1"/>
</dbReference>
<sequence>MKYDSEQLVILKGLEPVQQRPGMYTITTNPNHLLQEVLDNSVDEAINGYGNKIKVTLYPDNSIEVADNGRGMPVNIHKEEGVSGVEVILTRLHAGGKFNNSNYGFSGGLHGVGVTVVNALSTKLEVTVKRDGKVYFMRFNHGQREDKLKAIAKCPNYETGTTVRFWTDPKYFDSEKFDLKSLVQIFEAKAILAPGLEINFVDLQHNTEQAWRYEKGMEEFLLANLEQDFLPNPVFTTHAKGENEELDLCFAWKFESPVVVSEAFTNLIPNNLGGTHVNGLRSGILEAVKDFCQLHDLLDKKTTLVADDVWAHCNYILSLKMKDAQFQGQTKEKLTSRSASAFVNSQVKDLFTIWLNQNTNLATELVQIFINNARNRIAKENKVVRKKVSSGPRLPGKLTDCISSDLSRTELFIVEGNSAGGSARMARNKETQAILPLRGKILNTWEVSSNEVLKNNEVHDIAVAIGLDPDSDDVSGLRYGKICILADADSDGAHISTLICALFMKHFPKLIDAGHVYVALPPLFRIDVGANVHYVLDESEKNAVLSKYKNSKNIRITRFKGLGEMNPDQLRETTLDPNNRRLLQLRWDLNGKDPKDSAIKMVDMLLAKRRAPDRRDWLEAKGDVTKVSD</sequence>
<keyword evidence="7 10" id="KW-0799">Topoisomerase</keyword>
<evidence type="ECO:0000256" key="6">
    <source>
        <dbReference type="ARBA" id="ARBA00022842"/>
    </source>
</evidence>
<dbReference type="GO" id="GO:0007059">
    <property type="term" value="P:chromosome segregation"/>
    <property type="evidence" value="ECO:0007669"/>
    <property type="project" value="UniProtKB-UniRule"/>
</dbReference>
<evidence type="ECO:0000313" key="12">
    <source>
        <dbReference type="EMBL" id="RIY40300.1"/>
    </source>
</evidence>
<proteinExistence type="inferred from homology"/>
<dbReference type="PRINTS" id="PR01098">
    <property type="entry name" value="TOPISMRASE4B"/>
</dbReference>
<dbReference type="InterPro" id="IPR001241">
    <property type="entry name" value="Topo_IIA"/>
</dbReference>
<comment type="similarity">
    <text evidence="10">Belongs to the type II topoisomerase family. ParE type 1 subfamily.</text>
</comment>
<dbReference type="GO" id="GO:0003918">
    <property type="term" value="F:DNA topoisomerase type II (double strand cut, ATP-hydrolyzing) activity"/>
    <property type="evidence" value="ECO:0007669"/>
    <property type="project" value="UniProtKB-UniRule"/>
</dbReference>
<evidence type="ECO:0000256" key="4">
    <source>
        <dbReference type="ARBA" id="ARBA00022741"/>
    </source>
</evidence>
<dbReference type="EC" id="5.6.2.2" evidence="10"/>
<dbReference type="AlphaFoldDB" id="A0A3A1YTT5"/>
<dbReference type="GO" id="GO:0005694">
    <property type="term" value="C:chromosome"/>
    <property type="evidence" value="ECO:0007669"/>
    <property type="project" value="InterPro"/>
</dbReference>
<dbReference type="Pfam" id="PF01751">
    <property type="entry name" value="Toprim"/>
    <property type="match status" value="1"/>
</dbReference>
<dbReference type="SMART" id="SM00387">
    <property type="entry name" value="HATPase_c"/>
    <property type="match status" value="1"/>
</dbReference>
<dbReference type="SUPFAM" id="SSF55874">
    <property type="entry name" value="ATPase domain of HSP90 chaperone/DNA topoisomerase II/histidine kinase"/>
    <property type="match status" value="1"/>
</dbReference>
<dbReference type="NCBIfam" id="TIGR01055">
    <property type="entry name" value="parE_Gneg"/>
    <property type="match status" value="1"/>
</dbReference>
<protein>
    <recommendedName>
        <fullName evidence="10">DNA topoisomerase 4 subunit B</fullName>
        <ecNumber evidence="10">5.6.2.2</ecNumber>
    </recommendedName>
    <alternativeName>
        <fullName evidence="10">Topoisomerase IV subunit B</fullName>
    </alternativeName>
</protein>
<dbReference type="PRINTS" id="PR00418">
    <property type="entry name" value="TPI2FAMILY"/>
</dbReference>
<accession>A0A3A1YTT5</accession>
<dbReference type="PANTHER" id="PTHR45866">
    <property type="entry name" value="DNA GYRASE/TOPOISOMERASE SUBUNIT B"/>
    <property type="match status" value="1"/>
</dbReference>
<feature type="site" description="Interaction with DNA" evidence="10">
    <location>
        <position position="494"/>
    </location>
</feature>
<dbReference type="FunFam" id="3.40.50.670:FF:000003">
    <property type="entry name" value="DNA topoisomerase 4 subunit B"/>
    <property type="match status" value="1"/>
</dbReference>
<evidence type="ECO:0000256" key="1">
    <source>
        <dbReference type="ARBA" id="ARBA00000185"/>
    </source>
</evidence>
<dbReference type="InterPro" id="IPR013759">
    <property type="entry name" value="Topo_IIA_B_C"/>
</dbReference>
<keyword evidence="3" id="KW-0479">Metal-binding</keyword>
<keyword evidence="6" id="KW-0460">Magnesium</keyword>
<name>A0A3A1YTT5_9GAMM</name>
<feature type="binding site" evidence="10">
    <location>
        <begin position="108"/>
        <end position="114"/>
    </location>
    <ligand>
        <name>ATP</name>
        <dbReference type="ChEBI" id="CHEBI:30616"/>
    </ligand>
</feature>
<dbReference type="OrthoDB" id="9802808at2"/>
<evidence type="ECO:0000256" key="3">
    <source>
        <dbReference type="ARBA" id="ARBA00022723"/>
    </source>
</evidence>
<keyword evidence="9 10" id="KW-0413">Isomerase</keyword>
<evidence type="ECO:0000256" key="7">
    <source>
        <dbReference type="ARBA" id="ARBA00023029"/>
    </source>
</evidence>
<evidence type="ECO:0000313" key="13">
    <source>
        <dbReference type="Proteomes" id="UP000265916"/>
    </source>
</evidence>
<dbReference type="PROSITE" id="PS50880">
    <property type="entry name" value="TOPRIM"/>
    <property type="match status" value="1"/>
</dbReference>
<comment type="subunit">
    <text evidence="10">Heterotetramer composed of ParC and ParE.</text>
</comment>
<dbReference type="InterPro" id="IPR036890">
    <property type="entry name" value="HATPase_C_sf"/>
</dbReference>
<keyword evidence="5 10" id="KW-0067">ATP-binding</keyword>
<evidence type="ECO:0000259" key="11">
    <source>
        <dbReference type="PROSITE" id="PS50880"/>
    </source>
</evidence>
<dbReference type="InterPro" id="IPR013760">
    <property type="entry name" value="Topo_IIA-like_dom_sf"/>
</dbReference>
<dbReference type="InterPro" id="IPR002288">
    <property type="entry name" value="DNA_gyrase_B_C"/>
</dbReference>
<comment type="caution">
    <text evidence="12">The sequence shown here is derived from an EMBL/GenBank/DDBJ whole genome shotgun (WGS) entry which is preliminary data.</text>
</comment>
<dbReference type="RefSeq" id="WP_119530091.1">
    <property type="nucleotide sequence ID" value="NZ_JBHSSP010000009.1"/>
</dbReference>
<dbReference type="InterPro" id="IPR013506">
    <property type="entry name" value="Topo_IIA_bsu_dom2"/>
</dbReference>
<evidence type="ECO:0000256" key="8">
    <source>
        <dbReference type="ARBA" id="ARBA00023125"/>
    </source>
</evidence>
<feature type="site" description="Interaction with DNA" evidence="10">
    <location>
        <position position="614"/>
    </location>
</feature>
<comment type="function">
    <text evidence="10">Topoisomerase IV is essential for chromosome segregation. It relaxes supercoiled DNA. Performs the decatenation events required during the replication of a circular DNA molecule.</text>
</comment>
<dbReference type="SUPFAM" id="SSF56719">
    <property type="entry name" value="Type II DNA topoisomerase"/>
    <property type="match status" value="1"/>
</dbReference>
<evidence type="ECO:0000256" key="5">
    <source>
        <dbReference type="ARBA" id="ARBA00022840"/>
    </source>
</evidence>
<dbReference type="Gene3D" id="3.30.565.10">
    <property type="entry name" value="Histidine kinase-like ATPase, C-terminal domain"/>
    <property type="match status" value="1"/>
</dbReference>
<comment type="catalytic activity">
    <reaction evidence="1 10">
        <text>ATP-dependent breakage, passage and rejoining of double-stranded DNA.</text>
        <dbReference type="EC" id="5.6.2.2"/>
    </reaction>
</comment>
<keyword evidence="13" id="KW-1185">Reference proteome</keyword>
<feature type="binding site" evidence="10">
    <location>
        <position position="3"/>
    </location>
    <ligand>
        <name>ATP</name>
        <dbReference type="ChEBI" id="CHEBI:30616"/>
    </ligand>
</feature>
<feature type="binding site" evidence="10">
    <location>
        <position position="67"/>
    </location>
    <ligand>
        <name>ATP</name>
        <dbReference type="ChEBI" id="CHEBI:30616"/>
    </ligand>
</feature>
<keyword evidence="4 10" id="KW-0547">Nucleotide-binding</keyword>
<feature type="binding site" evidence="10">
    <location>
        <position position="331"/>
    </location>
    <ligand>
        <name>ATP</name>
        <dbReference type="ChEBI" id="CHEBI:30616"/>
    </ligand>
</feature>
<dbReference type="EMBL" id="NRJG01000015">
    <property type="protein sequence ID" value="RIY40300.1"/>
    <property type="molecule type" value="Genomic_DNA"/>
</dbReference>
<dbReference type="Pfam" id="PF00204">
    <property type="entry name" value="DNA_gyraseB"/>
    <property type="match status" value="1"/>
</dbReference>
<dbReference type="CDD" id="cd00329">
    <property type="entry name" value="TopoII_MutL_Trans"/>
    <property type="match status" value="1"/>
</dbReference>
<dbReference type="InterPro" id="IPR003594">
    <property type="entry name" value="HATPase_dom"/>
</dbReference>
<dbReference type="CDD" id="cd16928">
    <property type="entry name" value="HATPase_GyrB-like"/>
    <property type="match status" value="1"/>
</dbReference>
<dbReference type="PROSITE" id="PS00177">
    <property type="entry name" value="TOPOISOMERASE_II"/>
    <property type="match status" value="1"/>
</dbReference>
<dbReference type="PANTHER" id="PTHR45866:SF4">
    <property type="entry name" value="DNA TOPOISOMERASE 4 SUBUNIT B"/>
    <property type="match status" value="1"/>
</dbReference>
<dbReference type="Proteomes" id="UP000265916">
    <property type="component" value="Unassembled WGS sequence"/>
</dbReference>
<dbReference type="Pfam" id="PF00986">
    <property type="entry name" value="DNA_gyraseB_C"/>
    <property type="match status" value="1"/>
</dbReference>
<dbReference type="InterPro" id="IPR014721">
    <property type="entry name" value="Ribsml_uS5_D2-typ_fold_subgr"/>
</dbReference>
<evidence type="ECO:0000256" key="9">
    <source>
        <dbReference type="ARBA" id="ARBA00023235"/>
    </source>
</evidence>
<keyword evidence="8 10" id="KW-0238">DNA-binding</keyword>
<dbReference type="SMART" id="SM00433">
    <property type="entry name" value="TOP2c"/>
    <property type="match status" value="1"/>
</dbReference>
<evidence type="ECO:0000256" key="2">
    <source>
        <dbReference type="ARBA" id="ARBA00001946"/>
    </source>
</evidence>
<dbReference type="InterPro" id="IPR018522">
    <property type="entry name" value="TopoIIA_CS"/>
</dbReference>
<dbReference type="Gene3D" id="3.30.230.10">
    <property type="match status" value="1"/>
</dbReference>
<dbReference type="GO" id="GO:0046872">
    <property type="term" value="F:metal ion binding"/>
    <property type="evidence" value="ECO:0007669"/>
    <property type="project" value="UniProtKB-KW"/>
</dbReference>
<evidence type="ECO:0000256" key="10">
    <source>
        <dbReference type="HAMAP-Rule" id="MF_00938"/>
    </source>
</evidence>
<dbReference type="InterPro" id="IPR006171">
    <property type="entry name" value="TOPRIM_dom"/>
</dbReference>
<dbReference type="InterPro" id="IPR020568">
    <property type="entry name" value="Ribosomal_Su5_D2-typ_SF"/>
</dbReference>
<organism evidence="12 13">
    <name type="scientific">Psittacicella hinzii</name>
    <dbReference type="NCBI Taxonomy" id="2028575"/>
    <lineage>
        <taxon>Bacteria</taxon>
        <taxon>Pseudomonadati</taxon>
        <taxon>Pseudomonadota</taxon>
        <taxon>Gammaproteobacteria</taxon>
        <taxon>Pasteurellales</taxon>
        <taxon>Psittacicellaceae</taxon>
        <taxon>Psittacicella</taxon>
    </lineage>
</organism>
<reference evidence="12 13" key="1">
    <citation type="submission" date="2017-08" db="EMBL/GenBank/DDBJ databases">
        <title>Reclassification of Bisgaard taxon 37 and 44.</title>
        <authorList>
            <person name="Christensen H."/>
        </authorList>
    </citation>
    <scope>NUCLEOTIDE SEQUENCE [LARGE SCALE GENOMIC DNA]</scope>
    <source>
        <strain evidence="12 13">111</strain>
    </source>
</reference>
<dbReference type="SUPFAM" id="SSF54211">
    <property type="entry name" value="Ribosomal protein S5 domain 2-like"/>
    <property type="match status" value="1"/>
</dbReference>
<dbReference type="GO" id="GO:0005524">
    <property type="term" value="F:ATP binding"/>
    <property type="evidence" value="ECO:0007669"/>
    <property type="project" value="UniProtKB-UniRule"/>
</dbReference>
<feature type="site" description="Interaction with DNA" evidence="10">
    <location>
        <position position="443"/>
    </location>
</feature>
<feature type="binding site" evidence="10">
    <location>
        <position position="40"/>
    </location>
    <ligand>
        <name>ATP</name>
        <dbReference type="ChEBI" id="CHEBI:30616"/>
    </ligand>
</feature>
<gene>
    <name evidence="10 12" type="primary">parE</name>
    <name evidence="12" type="ORF">CKF58_00810</name>
</gene>
<dbReference type="GO" id="GO:0003677">
    <property type="term" value="F:DNA binding"/>
    <property type="evidence" value="ECO:0007669"/>
    <property type="project" value="UniProtKB-UniRule"/>
</dbReference>
<dbReference type="GO" id="GO:0006265">
    <property type="term" value="P:DNA topological change"/>
    <property type="evidence" value="ECO:0007669"/>
    <property type="project" value="UniProtKB-UniRule"/>
</dbReference>
<dbReference type="Gene3D" id="3.40.50.670">
    <property type="match status" value="1"/>
</dbReference>
<dbReference type="HAMAP" id="MF_00938">
    <property type="entry name" value="ParE_type1"/>
    <property type="match status" value="1"/>
</dbReference>